<feature type="compositionally biased region" description="Basic residues" evidence="1">
    <location>
        <begin position="384"/>
        <end position="397"/>
    </location>
</feature>
<feature type="region of interest" description="Disordered" evidence="1">
    <location>
        <begin position="85"/>
        <end position="112"/>
    </location>
</feature>
<reference evidence="2 3" key="1">
    <citation type="submission" date="2018-03" db="EMBL/GenBank/DDBJ databases">
        <title>Genomes of Pezizomycetes fungi and the evolution of truffles.</title>
        <authorList>
            <person name="Murat C."/>
            <person name="Payen T."/>
            <person name="Noel B."/>
            <person name="Kuo A."/>
            <person name="Martin F.M."/>
        </authorList>
    </citation>
    <scope>NUCLEOTIDE SEQUENCE [LARGE SCALE GENOMIC DNA]</scope>
    <source>
        <strain evidence="2">091103-1</strain>
    </source>
</reference>
<organism evidence="2 3">
    <name type="scientific">Tuber magnatum</name>
    <name type="common">white Piedmont truffle</name>
    <dbReference type="NCBI Taxonomy" id="42249"/>
    <lineage>
        <taxon>Eukaryota</taxon>
        <taxon>Fungi</taxon>
        <taxon>Dikarya</taxon>
        <taxon>Ascomycota</taxon>
        <taxon>Pezizomycotina</taxon>
        <taxon>Pezizomycetes</taxon>
        <taxon>Pezizales</taxon>
        <taxon>Tuberaceae</taxon>
        <taxon>Tuber</taxon>
    </lineage>
</organism>
<comment type="caution">
    <text evidence="2">The sequence shown here is derived from an EMBL/GenBank/DDBJ whole genome shotgun (WGS) entry which is preliminary data.</text>
</comment>
<protein>
    <submittedName>
        <fullName evidence="2">Uncharacterized protein</fullName>
    </submittedName>
</protein>
<proteinExistence type="predicted"/>
<sequence length="485" mass="51747">MSVGDTRIVNLPEDNVETSHTLPIMQTVNLNLMAHDITGSPMVGGELKKEEKTTPTVTIATPIGDQIPATPATQHTFQKHREIAAGSAPSPIPPGNPPTSDNFKTAQTKAPRRSMRILELAQKPAKDKVTISSGSHGWEPTEETLITKEAPATQPASEISVKSVRKVKSRILDPRGGAGVTKNTVNQRLGAQRAAKAKSKDKVGKEVRNIRVNHANPIEKNPNITTTNKVPQTRRKVTPEELLNGTERRTRILRWLELSAATHSGPNAAKPPTKPGAPILEPKAGAGITKQTLDGRLPGQMGRKSKANAKMEVEVGEGRYATAGVTENTNSSNLPNTQIPSQPIHKTVSPILKPKDGAGVTKKTVKPGVRGQSSGNTTAGPKHGTTKPKARAGGKKKTAAERIREETAILMTNLELLKSADAELSRLIAECRGMKSEDTTSVESFNNILPKSPVQEAETGAGPSQGVSSSRSMETSIKSVDTIEE</sequence>
<feature type="compositionally biased region" description="Polar residues" evidence="1">
    <location>
        <begin position="465"/>
        <end position="479"/>
    </location>
</feature>
<gene>
    <name evidence="2" type="ORF">C7212DRAFT_345410</name>
</gene>
<feature type="compositionally biased region" description="Polar residues" evidence="1">
    <location>
        <begin position="439"/>
        <end position="449"/>
    </location>
</feature>
<name>A0A317SLT9_9PEZI</name>
<evidence type="ECO:0000313" key="3">
    <source>
        <dbReference type="Proteomes" id="UP000246991"/>
    </source>
</evidence>
<accession>A0A317SLT9</accession>
<evidence type="ECO:0000256" key="1">
    <source>
        <dbReference type="SAM" id="MobiDB-lite"/>
    </source>
</evidence>
<keyword evidence="3" id="KW-1185">Reference proteome</keyword>
<feature type="compositionally biased region" description="Polar residues" evidence="1">
    <location>
        <begin position="325"/>
        <end position="341"/>
    </location>
</feature>
<dbReference type="AlphaFoldDB" id="A0A317SLT9"/>
<feature type="compositionally biased region" description="Polar residues" evidence="1">
    <location>
        <begin position="99"/>
        <end position="108"/>
    </location>
</feature>
<feature type="region of interest" description="Disordered" evidence="1">
    <location>
        <begin position="436"/>
        <end position="485"/>
    </location>
</feature>
<dbReference type="Proteomes" id="UP000246991">
    <property type="component" value="Unassembled WGS sequence"/>
</dbReference>
<dbReference type="EMBL" id="PYWC01000046">
    <property type="protein sequence ID" value="PWW75424.1"/>
    <property type="molecule type" value="Genomic_DNA"/>
</dbReference>
<evidence type="ECO:0000313" key="2">
    <source>
        <dbReference type="EMBL" id="PWW75424.1"/>
    </source>
</evidence>
<feature type="region of interest" description="Disordered" evidence="1">
    <location>
        <begin position="325"/>
        <end position="400"/>
    </location>
</feature>